<dbReference type="Pfam" id="PF26188">
    <property type="entry name" value="RESC6"/>
    <property type="match status" value="1"/>
</dbReference>
<dbReference type="EMBL" id="CDMY01000533">
    <property type="protein sequence ID" value="CEM21059.1"/>
    <property type="molecule type" value="Genomic_DNA"/>
</dbReference>
<dbReference type="OrthoDB" id="426302at2759"/>
<dbReference type="OMA" id="CHRSIST"/>
<proteinExistence type="predicted"/>
<accession>A0A0G4FZU4</accession>
<feature type="region of interest" description="Disordered" evidence="1">
    <location>
        <begin position="332"/>
        <end position="355"/>
    </location>
</feature>
<organism evidence="3 4">
    <name type="scientific">Vitrella brassicaformis (strain CCMP3155)</name>
    <dbReference type="NCBI Taxonomy" id="1169540"/>
    <lineage>
        <taxon>Eukaryota</taxon>
        <taxon>Sar</taxon>
        <taxon>Alveolata</taxon>
        <taxon>Colpodellida</taxon>
        <taxon>Vitrellaceae</taxon>
        <taxon>Vitrella</taxon>
    </lineage>
</organism>
<reference evidence="3 4" key="1">
    <citation type="submission" date="2014-11" db="EMBL/GenBank/DDBJ databases">
        <authorList>
            <person name="Zhu J."/>
            <person name="Qi W."/>
            <person name="Song R."/>
        </authorList>
    </citation>
    <scope>NUCLEOTIDE SEQUENCE [LARGE SCALE GENOMIC DNA]</scope>
</reference>
<protein>
    <recommendedName>
        <fullName evidence="2">RNA-editing substrate-binding complex 6 protein domain-containing protein</fullName>
    </recommendedName>
</protein>
<feature type="region of interest" description="Disordered" evidence="1">
    <location>
        <begin position="579"/>
        <end position="625"/>
    </location>
</feature>
<evidence type="ECO:0000313" key="4">
    <source>
        <dbReference type="Proteomes" id="UP000041254"/>
    </source>
</evidence>
<dbReference type="InterPro" id="IPR058917">
    <property type="entry name" value="RESC6_dom"/>
</dbReference>
<feature type="compositionally biased region" description="Polar residues" evidence="1">
    <location>
        <begin position="588"/>
        <end position="598"/>
    </location>
</feature>
<feature type="domain" description="RNA-editing substrate-binding complex 6 protein" evidence="2">
    <location>
        <begin position="149"/>
        <end position="252"/>
    </location>
</feature>
<gene>
    <name evidence="3" type="ORF">Vbra_6106</name>
</gene>
<evidence type="ECO:0000256" key="1">
    <source>
        <dbReference type="SAM" id="MobiDB-lite"/>
    </source>
</evidence>
<evidence type="ECO:0000313" key="3">
    <source>
        <dbReference type="EMBL" id="CEM21059.1"/>
    </source>
</evidence>
<dbReference type="VEuPathDB" id="CryptoDB:Vbra_6106"/>
<dbReference type="InParanoid" id="A0A0G4FZU4"/>
<keyword evidence="4" id="KW-1185">Reference proteome</keyword>
<dbReference type="Proteomes" id="UP000041254">
    <property type="component" value="Unassembled WGS sequence"/>
</dbReference>
<evidence type="ECO:0000259" key="2">
    <source>
        <dbReference type="Pfam" id="PF26188"/>
    </source>
</evidence>
<name>A0A0G4FZU4_VITBC</name>
<dbReference type="AlphaFoldDB" id="A0A0G4FZU4"/>
<sequence length="759" mass="84269">MIYCHRSISTVHDQIPSDYSDAAAASLPQLSVKNLGHYALRASQIGVATPAVWRQLSSLLKERVESMDPKDCLRVLKAFEAFLPAHTQAARRDSPLDEELLLAVGKQIALQCHQMRAGEIAAAAYVFSEHRALYAPLYAALAIAFSLKIASAAAADLTLVALAYARLYLADQNLFGRLAAASVVLLGTFKTHELASLLMSFGLVGIRHDVLFIKAADTVTQKLPQFSAEELALIAFAYARFHLIVPGLVHRLRSHLPHRAEQLSGTQVAELAISCARLGITHEKLTSLYCDKIDFGSLGWPLFAKCAAALGSLEVTHALTWHTIARETLRRLEDGGNRENTPGPPGDSPWRLADRTMPLEDGSSALSTIDGPPLGCLVDIFAAFGDLMGCVKTAAELSSLVPDVLKEVGPLVADGGDALDGQQVMRLFRSMRRLPQRWTRSHDLDPRVSNVENVGGLEGLQRVLIGRVLTLLDREQMRADEVLSTAYSMICLYPHSYHVEERIKTREASSFPSLEGFLTPVCCGVSELLDDDRQLRERHPQLWESLDNKQQQVVQQFMSRHFPRLPLWTIPRPIAIQPKDVPDAVTSPPRNETQTPSPTRHEDEHFFRVPSMPSTDRDAPPEPPVPPCQRVDLTYSLPQSLVAELGTVLSGMGVAHQRHYTEGPYVVPVVEADRPVAYVFLSQEDHIHVSGDGATASYDLRCEKQVEMRFLGWAGWRIASLPFFVWRGLRGMHAKAQWIREKREEMISELDSEERDSER</sequence>